<feature type="region of interest" description="Disordered" evidence="1">
    <location>
        <begin position="206"/>
        <end position="231"/>
    </location>
</feature>
<dbReference type="Gene3D" id="2.120.10.80">
    <property type="entry name" value="Kelch-type beta propeller"/>
    <property type="match status" value="1"/>
</dbReference>
<dbReference type="SUPFAM" id="SSF50965">
    <property type="entry name" value="Galactose oxidase, central domain"/>
    <property type="match status" value="1"/>
</dbReference>
<evidence type="ECO:0000313" key="3">
    <source>
        <dbReference type="EMBL" id="KXH67295.1"/>
    </source>
</evidence>
<keyword evidence="2" id="KW-0472">Membrane</keyword>
<evidence type="ECO:0000313" key="4">
    <source>
        <dbReference type="Proteomes" id="UP000070121"/>
    </source>
</evidence>
<dbReference type="InterPro" id="IPR011043">
    <property type="entry name" value="Gal_Oxase/kelch_b-propeller"/>
</dbReference>
<dbReference type="STRING" id="1209931.A0A135V3R1"/>
<organism evidence="3 4">
    <name type="scientific">Colletotrichum salicis</name>
    <dbReference type="NCBI Taxonomy" id="1209931"/>
    <lineage>
        <taxon>Eukaryota</taxon>
        <taxon>Fungi</taxon>
        <taxon>Dikarya</taxon>
        <taxon>Ascomycota</taxon>
        <taxon>Pezizomycotina</taxon>
        <taxon>Sordariomycetes</taxon>
        <taxon>Hypocreomycetidae</taxon>
        <taxon>Glomerellales</taxon>
        <taxon>Glomerellaceae</taxon>
        <taxon>Colletotrichum</taxon>
        <taxon>Colletotrichum acutatum species complex</taxon>
    </lineage>
</organism>
<feature type="compositionally biased region" description="Low complexity" evidence="1">
    <location>
        <begin position="207"/>
        <end position="219"/>
    </location>
</feature>
<accession>A0A135V3R1</accession>
<keyword evidence="2" id="KW-1133">Transmembrane helix</keyword>
<dbReference type="InterPro" id="IPR015915">
    <property type="entry name" value="Kelch-typ_b-propeller"/>
</dbReference>
<feature type="compositionally biased region" description="Polar residues" evidence="1">
    <location>
        <begin position="220"/>
        <end position="230"/>
    </location>
</feature>
<evidence type="ECO:0000256" key="1">
    <source>
        <dbReference type="SAM" id="MobiDB-lite"/>
    </source>
</evidence>
<evidence type="ECO:0000256" key="2">
    <source>
        <dbReference type="SAM" id="Phobius"/>
    </source>
</evidence>
<protein>
    <submittedName>
        <fullName evidence="3">Kelch repeat protein</fullName>
    </submittedName>
</protein>
<gene>
    <name evidence="3" type="ORF">CSAL01_09344</name>
</gene>
<dbReference type="EMBL" id="JFFI01000504">
    <property type="protein sequence ID" value="KXH67295.1"/>
    <property type="molecule type" value="Genomic_DNA"/>
</dbReference>
<keyword evidence="2" id="KW-0812">Transmembrane</keyword>
<feature type="transmembrane region" description="Helical" evidence="2">
    <location>
        <begin position="233"/>
        <end position="258"/>
    </location>
</feature>
<dbReference type="Proteomes" id="UP000070121">
    <property type="component" value="Unassembled WGS sequence"/>
</dbReference>
<comment type="caution">
    <text evidence="3">The sequence shown here is derived from an EMBL/GenBank/DDBJ whole genome shotgun (WGS) entry which is preliminary data.</text>
</comment>
<name>A0A135V3R1_9PEZI</name>
<keyword evidence="4" id="KW-1185">Reference proteome</keyword>
<sequence>MAYFDRPSPKEIWRFDVDGNGGWNPSAAQSRASMEDWTQMDFNKVTLYKSQQWYAQQTTGSRPTGRGKFCVVGASSTNNTYEIFLYGGLSSVTDFNKIDSVSGDVYVLSLPGFVFFKAAGSSIPRADHACVVVAGGGRHLLSIGGVDWSVGFPKYLTDPDPWELGLGIFDMTEMRWSGWYDSQAAAIRFAGCDEAVASEEVKALFLNPPDNSTPDPSTTGQPNTTSQSSKPPIGAIVGASIGGAAGLVLVICLAVFFLKKKETTPGVTAARGRRHTSRIPETWQRALWIPGPGQDQCI</sequence>
<dbReference type="AlphaFoldDB" id="A0A135V3R1"/>
<reference evidence="3 4" key="1">
    <citation type="submission" date="2014-02" db="EMBL/GenBank/DDBJ databases">
        <title>The genome sequence of Colletotrichum salicis CBS 607.94.</title>
        <authorList>
            <person name="Baroncelli R."/>
            <person name="Thon M.R."/>
        </authorList>
    </citation>
    <scope>NUCLEOTIDE SEQUENCE [LARGE SCALE GENOMIC DNA]</scope>
    <source>
        <strain evidence="3 4">CBS 607.94</strain>
    </source>
</reference>
<dbReference type="OrthoDB" id="540004at2759"/>
<proteinExistence type="predicted"/>